<sequence length="86" mass="9955">MTSNSTHTNYPAPIDWPPRSPYLTPINFFGLWGYVKSKVYTAHPYETIEELVAKIVKVIEEMPQEIVESAMTKYRIERDGVSVETY</sequence>
<organism evidence="1 2">
    <name type="scientific">Ditylenchus dipsaci</name>
    <dbReference type="NCBI Taxonomy" id="166011"/>
    <lineage>
        <taxon>Eukaryota</taxon>
        <taxon>Metazoa</taxon>
        <taxon>Ecdysozoa</taxon>
        <taxon>Nematoda</taxon>
        <taxon>Chromadorea</taxon>
        <taxon>Rhabditida</taxon>
        <taxon>Tylenchina</taxon>
        <taxon>Tylenchomorpha</taxon>
        <taxon>Sphaerularioidea</taxon>
        <taxon>Anguinidae</taxon>
        <taxon>Anguininae</taxon>
        <taxon>Ditylenchus</taxon>
    </lineage>
</organism>
<name>A0A915E288_9BILA</name>
<dbReference type="InterPro" id="IPR036397">
    <property type="entry name" value="RNaseH_sf"/>
</dbReference>
<dbReference type="GO" id="GO:0003676">
    <property type="term" value="F:nucleic acid binding"/>
    <property type="evidence" value="ECO:0007669"/>
    <property type="project" value="InterPro"/>
</dbReference>
<dbReference type="Proteomes" id="UP000887574">
    <property type="component" value="Unplaced"/>
</dbReference>
<reference evidence="2" key="1">
    <citation type="submission" date="2022-11" db="UniProtKB">
        <authorList>
            <consortium name="WormBaseParasite"/>
        </authorList>
    </citation>
    <scope>IDENTIFICATION</scope>
</reference>
<dbReference type="PANTHER" id="PTHR47326">
    <property type="entry name" value="TRANSPOSABLE ELEMENT TC3 TRANSPOSASE-LIKE PROTEIN"/>
    <property type="match status" value="1"/>
</dbReference>
<keyword evidence="1" id="KW-1185">Reference proteome</keyword>
<evidence type="ECO:0000313" key="1">
    <source>
        <dbReference type="Proteomes" id="UP000887574"/>
    </source>
</evidence>
<dbReference type="Gene3D" id="3.30.420.10">
    <property type="entry name" value="Ribonuclease H-like superfamily/Ribonuclease H"/>
    <property type="match status" value="1"/>
</dbReference>
<evidence type="ECO:0000313" key="2">
    <source>
        <dbReference type="WBParaSite" id="jg25702"/>
    </source>
</evidence>
<proteinExistence type="predicted"/>
<dbReference type="PANTHER" id="PTHR47326:SF1">
    <property type="entry name" value="HTH PSQ-TYPE DOMAIN-CONTAINING PROTEIN"/>
    <property type="match status" value="1"/>
</dbReference>
<accession>A0A915E288</accession>
<protein>
    <submittedName>
        <fullName evidence="2">Uncharacterized protein</fullName>
    </submittedName>
</protein>
<dbReference type="WBParaSite" id="jg25702">
    <property type="protein sequence ID" value="jg25702"/>
    <property type="gene ID" value="jg25702"/>
</dbReference>
<dbReference type="AlphaFoldDB" id="A0A915E288"/>